<proteinExistence type="predicted"/>
<name>A0A0N6YQY7_9ANNE</name>
<dbReference type="EMBL" id="KM199288">
    <property type="protein sequence ID" value="AIR76345.1"/>
    <property type="molecule type" value="Genomic_DNA"/>
</dbReference>
<keyword evidence="1" id="KW-0472">Membrane</keyword>
<accession>A0A0N6YQY7</accession>
<dbReference type="RefSeq" id="YP_009171120.1">
    <property type="nucleotide sequence ID" value="NC_028050.1"/>
</dbReference>
<sequence length="52" mass="6186">MPHLSPMSWITALFSFWVLLMALISIMWWSLIPSFSVINIYSSHESSLNWKW</sequence>
<protein>
    <submittedName>
        <fullName evidence="2">ATP synthase F0 subunit 8</fullName>
    </submittedName>
</protein>
<keyword evidence="2" id="KW-0496">Mitochondrion</keyword>
<reference evidence="2" key="1">
    <citation type="submission" date="2014-07" db="EMBL/GenBank/DDBJ databases">
        <title>Complete mitochondrial genome of a earthworm Drawida japonica.</title>
        <authorList>
            <person name="Zhang L."/>
        </authorList>
    </citation>
    <scope>NUCLEOTIDE SEQUENCE</scope>
</reference>
<dbReference type="AlphaFoldDB" id="A0A0N6YQY7"/>
<dbReference type="CTD" id="4509"/>
<evidence type="ECO:0000313" key="2">
    <source>
        <dbReference type="EMBL" id="AIR76345.1"/>
    </source>
</evidence>
<organism evidence="2">
    <name type="scientific">Drawida japonica</name>
    <dbReference type="NCBI Taxonomy" id="408826"/>
    <lineage>
        <taxon>Eukaryota</taxon>
        <taxon>Metazoa</taxon>
        <taxon>Spiralia</taxon>
        <taxon>Lophotrochozoa</taxon>
        <taxon>Annelida</taxon>
        <taxon>Clitellata</taxon>
        <taxon>Oligochaeta</taxon>
        <taxon>Moniligastrida</taxon>
        <taxon>Moniligastridae</taxon>
        <taxon>Drawida</taxon>
    </lineage>
</organism>
<gene>
    <name evidence="2" type="primary">ATP8</name>
</gene>
<keyword evidence="1" id="KW-0812">Transmembrane</keyword>
<dbReference type="GeneID" id="26046097"/>
<geneLocation type="mitochondrion" evidence="2"/>
<feature type="transmembrane region" description="Helical" evidence="1">
    <location>
        <begin position="6"/>
        <end position="29"/>
    </location>
</feature>
<keyword evidence="1" id="KW-1133">Transmembrane helix</keyword>
<evidence type="ECO:0000256" key="1">
    <source>
        <dbReference type="SAM" id="Phobius"/>
    </source>
</evidence>